<feature type="transmembrane region" description="Helical" evidence="1">
    <location>
        <begin position="6"/>
        <end position="23"/>
    </location>
</feature>
<accession>A0A1E3VWN8</accession>
<comment type="caution">
    <text evidence="2">The sequence shown here is derived from an EMBL/GenBank/DDBJ whole genome shotgun (WGS) entry which is preliminary data.</text>
</comment>
<keyword evidence="1" id="KW-0472">Membrane</keyword>
<dbReference type="Proteomes" id="UP000094472">
    <property type="component" value="Unassembled WGS sequence"/>
</dbReference>
<keyword evidence="1" id="KW-1133">Transmembrane helix</keyword>
<feature type="transmembrane region" description="Helical" evidence="1">
    <location>
        <begin position="30"/>
        <end position="47"/>
    </location>
</feature>
<reference evidence="2 3" key="1">
    <citation type="journal article" date="2016" name="Environ. Microbiol.">
        <title>New Methyloceanibacter diversity from North Sea sediments includes methanotroph containing solely the soluble methane monooxygenase.</title>
        <authorList>
            <person name="Vekeman B."/>
            <person name="Kerckhof F.M."/>
            <person name="Cremers G."/>
            <person name="de Vos P."/>
            <person name="Vandamme P."/>
            <person name="Boon N."/>
            <person name="Op den Camp H.J."/>
            <person name="Heylen K."/>
        </authorList>
    </citation>
    <scope>NUCLEOTIDE SEQUENCE [LARGE SCALE GENOMIC DNA]</scope>
    <source>
        <strain evidence="2 3">R-67175</strain>
    </source>
</reference>
<keyword evidence="1" id="KW-0812">Transmembrane</keyword>
<keyword evidence="3" id="KW-1185">Reference proteome</keyword>
<organism evidence="2 3">
    <name type="scientific">Methyloceanibacter superfactus</name>
    <dbReference type="NCBI Taxonomy" id="1774969"/>
    <lineage>
        <taxon>Bacteria</taxon>
        <taxon>Pseudomonadati</taxon>
        <taxon>Pseudomonadota</taxon>
        <taxon>Alphaproteobacteria</taxon>
        <taxon>Hyphomicrobiales</taxon>
        <taxon>Hyphomicrobiaceae</taxon>
        <taxon>Methyloceanibacter</taxon>
    </lineage>
</organism>
<name>A0A1E3VWN8_9HYPH</name>
<dbReference type="EMBL" id="LPWF01000025">
    <property type="protein sequence ID" value="ODR97671.1"/>
    <property type="molecule type" value="Genomic_DNA"/>
</dbReference>
<evidence type="ECO:0000256" key="1">
    <source>
        <dbReference type="SAM" id="Phobius"/>
    </source>
</evidence>
<feature type="transmembrane region" description="Helical" evidence="1">
    <location>
        <begin position="53"/>
        <end position="71"/>
    </location>
</feature>
<evidence type="ECO:0000313" key="3">
    <source>
        <dbReference type="Proteomes" id="UP000094472"/>
    </source>
</evidence>
<protein>
    <submittedName>
        <fullName evidence="2">Uncharacterized protein</fullName>
    </submittedName>
</protein>
<dbReference type="RefSeq" id="WP_069441758.1">
    <property type="nucleotide sequence ID" value="NZ_LPWF01000025.1"/>
</dbReference>
<dbReference type="AlphaFoldDB" id="A0A1E3VWN8"/>
<proteinExistence type="predicted"/>
<sequence>METILVVALALFALVAIVVWWMLDIDIADIVAIVTAPAAGIALISWYGTPLAWAGGLLLLAIGGFALYYLLKRRTKPPA</sequence>
<evidence type="ECO:0000313" key="2">
    <source>
        <dbReference type="EMBL" id="ODR97671.1"/>
    </source>
</evidence>
<gene>
    <name evidence="2" type="ORF">AUC69_11230</name>
</gene>